<feature type="domain" description="Thiamine pyrophosphate enzyme N-terminal TPP-binding" evidence="8">
    <location>
        <begin position="8"/>
        <end position="121"/>
    </location>
</feature>
<comment type="catalytic activity">
    <reaction evidence="6">
        <text>isochorismate + 2-oxoglutarate + H(+) = 5-enolpyruvoyl-6-hydroxy-2-succinyl-cyclohex-3-ene-1-carboxylate + CO2</text>
        <dbReference type="Rhea" id="RHEA:25593"/>
        <dbReference type="ChEBI" id="CHEBI:15378"/>
        <dbReference type="ChEBI" id="CHEBI:16526"/>
        <dbReference type="ChEBI" id="CHEBI:16810"/>
        <dbReference type="ChEBI" id="CHEBI:29780"/>
        <dbReference type="ChEBI" id="CHEBI:58818"/>
        <dbReference type="EC" id="2.2.1.9"/>
    </reaction>
</comment>
<dbReference type="Pfam" id="PF02776">
    <property type="entry name" value="TPP_enzyme_N"/>
    <property type="match status" value="1"/>
</dbReference>
<dbReference type="CDD" id="cd02009">
    <property type="entry name" value="TPP_SHCHC_synthase"/>
    <property type="match status" value="1"/>
</dbReference>
<dbReference type="PANTHER" id="PTHR42916">
    <property type="entry name" value="2-SUCCINYL-5-ENOLPYRUVYL-6-HYDROXY-3-CYCLOHEXENE-1-CARBOXYLATE SYNTHASE"/>
    <property type="match status" value="1"/>
</dbReference>
<dbReference type="Proteomes" id="UP000610931">
    <property type="component" value="Unassembled WGS sequence"/>
</dbReference>
<dbReference type="GO" id="GO:0030976">
    <property type="term" value="F:thiamine pyrophosphate binding"/>
    <property type="evidence" value="ECO:0007669"/>
    <property type="project" value="UniProtKB-UniRule"/>
</dbReference>
<keyword evidence="1 6" id="KW-0808">Transferase</keyword>
<dbReference type="GO" id="GO:0009234">
    <property type="term" value="P:menaquinone biosynthetic process"/>
    <property type="evidence" value="ECO:0007669"/>
    <property type="project" value="UniProtKB-UniRule"/>
</dbReference>
<comment type="pathway">
    <text evidence="6">Quinol/quinone metabolism; 1,4-dihydroxy-2-naphthoate biosynthesis; 1,4-dihydroxy-2-naphthoate from chorismate: step 2/7.</text>
</comment>
<dbReference type="InterPro" id="IPR011766">
    <property type="entry name" value="TPP_enzyme_TPP-bd"/>
</dbReference>
<dbReference type="UniPathway" id="UPA00079"/>
<evidence type="ECO:0000256" key="1">
    <source>
        <dbReference type="ARBA" id="ARBA00022679"/>
    </source>
</evidence>
<dbReference type="AlphaFoldDB" id="A0A8J7IHP5"/>
<dbReference type="InterPro" id="IPR012001">
    <property type="entry name" value="Thiamin_PyroP_enz_TPP-bd_dom"/>
</dbReference>
<name>A0A8J7IHP5_9FLAO</name>
<dbReference type="HAMAP" id="MF_01659">
    <property type="entry name" value="MenD"/>
    <property type="match status" value="1"/>
</dbReference>
<comment type="similarity">
    <text evidence="6">Belongs to the TPP enzyme family. MenD subfamily.</text>
</comment>
<dbReference type="EC" id="2.2.1.9" evidence="6"/>
<evidence type="ECO:0000259" key="8">
    <source>
        <dbReference type="Pfam" id="PF02776"/>
    </source>
</evidence>
<evidence type="ECO:0000313" key="9">
    <source>
        <dbReference type="EMBL" id="MBJ6368643.1"/>
    </source>
</evidence>
<dbReference type="GO" id="GO:0000287">
    <property type="term" value="F:magnesium ion binding"/>
    <property type="evidence" value="ECO:0007669"/>
    <property type="project" value="UniProtKB-UniRule"/>
</dbReference>
<dbReference type="EMBL" id="JAELVQ010000014">
    <property type="protein sequence ID" value="MBJ6368643.1"/>
    <property type="molecule type" value="Genomic_DNA"/>
</dbReference>
<dbReference type="GO" id="GO:0030145">
    <property type="term" value="F:manganese ion binding"/>
    <property type="evidence" value="ECO:0007669"/>
    <property type="project" value="UniProtKB-UniRule"/>
</dbReference>
<dbReference type="InterPro" id="IPR029061">
    <property type="entry name" value="THDP-binding"/>
</dbReference>
<dbReference type="SUPFAM" id="SSF52518">
    <property type="entry name" value="Thiamin diphosphate-binding fold (THDP-binding)"/>
    <property type="match status" value="2"/>
</dbReference>
<keyword evidence="10" id="KW-1185">Reference proteome</keyword>
<comment type="cofactor">
    <cofactor evidence="6">
        <name>Mg(2+)</name>
        <dbReference type="ChEBI" id="CHEBI:18420"/>
    </cofactor>
    <cofactor evidence="6">
        <name>Mn(2+)</name>
        <dbReference type="ChEBI" id="CHEBI:29035"/>
    </cofactor>
</comment>
<dbReference type="Gene3D" id="3.40.50.1220">
    <property type="entry name" value="TPP-binding domain"/>
    <property type="match status" value="1"/>
</dbReference>
<sequence length="587" mass="66806">MIYPKIPLAQTVVQLCKAKNIKHVIISPGSRNAPLTIGFSNDNFFKCYSIVDERCAAFFALGIAQQLQEPTAVVCTSGSALLNYYPAIAEAFYSNIPLVILSADRPKHLIGIGDGQTINQKNVFANHILYAANLKLDIKDENNIPVDEELPILKNLEDKLERFLGLQKGIQAYNEGEINSAVNHAIVEKGPVHINVPFDEPLYDVVETLSVSPKASDIQFRPKTIDAYELQECLEYWNAATKKMILVGVNYPNEIEQKWLDELAEDDSVIVFTETTSNLQHDSFFPSIDQIIAPLSPDEQKQLQPDILLTFGGLIVSKKIKALLRKYQPKQHWHVGEKMANDTFFCLNKHIEVAPDQFFESFLKKQTHYVKSDYKDVWLAKKQYRIERHRAYLKKLPFSDFKVFDLLLKSVPNNSILHLSNSSAIRYMQLFSCNKTVQVYCNRGTSGIDGSTATAIGCSVVNKKQTVFITGDLSFFYDSNALWNNYTPKNFRIIVVNNQGGGIFRILPGHKNTENFETYFETHHQLTAEHLCKMYGYKYNKASSEDGLKKTLKSFYLNDEESPKLLEVFTPRELNDEVLLGYFDFLK</sequence>
<gene>
    <name evidence="6" type="primary">menD</name>
    <name evidence="9" type="ORF">JF259_11140</name>
</gene>
<evidence type="ECO:0000313" key="10">
    <source>
        <dbReference type="Proteomes" id="UP000610931"/>
    </source>
</evidence>
<evidence type="ECO:0000256" key="3">
    <source>
        <dbReference type="ARBA" id="ARBA00022842"/>
    </source>
</evidence>
<organism evidence="9 10">
    <name type="scientific">Snuella sedimenti</name>
    <dbReference type="NCBI Taxonomy" id="2798802"/>
    <lineage>
        <taxon>Bacteria</taxon>
        <taxon>Pseudomonadati</taxon>
        <taxon>Bacteroidota</taxon>
        <taxon>Flavobacteriia</taxon>
        <taxon>Flavobacteriales</taxon>
        <taxon>Flavobacteriaceae</taxon>
        <taxon>Snuella</taxon>
    </lineage>
</organism>
<evidence type="ECO:0000256" key="5">
    <source>
        <dbReference type="ARBA" id="ARBA00023211"/>
    </source>
</evidence>
<keyword evidence="2 6" id="KW-0479">Metal-binding</keyword>
<keyword evidence="4 6" id="KW-0786">Thiamine pyrophosphate</keyword>
<evidence type="ECO:0000259" key="7">
    <source>
        <dbReference type="Pfam" id="PF02775"/>
    </source>
</evidence>
<comment type="pathway">
    <text evidence="6">Quinol/quinone metabolism; menaquinone biosynthesis.</text>
</comment>
<comment type="cofactor">
    <cofactor evidence="6">
        <name>thiamine diphosphate</name>
        <dbReference type="ChEBI" id="CHEBI:58937"/>
    </cofactor>
    <text evidence="6">Binds 1 thiamine pyrophosphate per subunit.</text>
</comment>
<keyword evidence="3 6" id="KW-0460">Magnesium</keyword>
<dbReference type="CDD" id="cd07037">
    <property type="entry name" value="TPP_PYR_MenD"/>
    <property type="match status" value="1"/>
</dbReference>
<comment type="subunit">
    <text evidence="6">Homodimer.</text>
</comment>
<proteinExistence type="inferred from homology"/>
<evidence type="ECO:0000256" key="6">
    <source>
        <dbReference type="HAMAP-Rule" id="MF_01659"/>
    </source>
</evidence>
<evidence type="ECO:0000256" key="4">
    <source>
        <dbReference type="ARBA" id="ARBA00023052"/>
    </source>
</evidence>
<keyword evidence="5 6" id="KW-0464">Manganese</keyword>
<feature type="domain" description="Thiamine pyrophosphate enzyme TPP-binding" evidence="7">
    <location>
        <begin position="428"/>
        <end position="568"/>
    </location>
</feature>
<evidence type="ECO:0000256" key="2">
    <source>
        <dbReference type="ARBA" id="ARBA00022723"/>
    </source>
</evidence>
<reference evidence="9" key="1">
    <citation type="submission" date="2020-12" db="EMBL/GenBank/DDBJ databases">
        <title>Snuella sp. nov., isolated from sediment in Incheon.</title>
        <authorList>
            <person name="Kim W."/>
        </authorList>
    </citation>
    <scope>NUCLEOTIDE SEQUENCE</scope>
    <source>
        <strain evidence="9">CAU 1569</strain>
    </source>
</reference>
<keyword evidence="6" id="KW-0474">Menaquinone biosynthesis</keyword>
<dbReference type="PIRSF" id="PIRSF004983">
    <property type="entry name" value="MenD"/>
    <property type="match status" value="1"/>
</dbReference>
<dbReference type="GO" id="GO:0070204">
    <property type="term" value="F:2-succinyl-5-enolpyruvyl-6-hydroxy-3-cyclohexene-1-carboxylic-acid synthase activity"/>
    <property type="evidence" value="ECO:0007669"/>
    <property type="project" value="UniProtKB-UniRule"/>
</dbReference>
<dbReference type="RefSeq" id="WP_199115406.1">
    <property type="nucleotide sequence ID" value="NZ_JAELVQ010000014.1"/>
</dbReference>
<comment type="caution">
    <text evidence="9">The sequence shown here is derived from an EMBL/GenBank/DDBJ whole genome shotgun (WGS) entry which is preliminary data.</text>
</comment>
<comment type="function">
    <text evidence="6">Catalyzes the thiamine diphosphate-dependent decarboxylation of 2-oxoglutarate and the subsequent addition of the resulting succinic semialdehyde-thiamine pyrophosphate anion to isochorismate to yield 2-succinyl-5-enolpyruvyl-6-hydroxy-3-cyclohexene-1-carboxylate (SEPHCHC).</text>
</comment>
<dbReference type="PANTHER" id="PTHR42916:SF1">
    <property type="entry name" value="PROTEIN PHYLLO, CHLOROPLASTIC"/>
    <property type="match status" value="1"/>
</dbReference>
<dbReference type="UniPathway" id="UPA01057">
    <property type="reaction ID" value="UER00164"/>
</dbReference>
<dbReference type="Pfam" id="PF02775">
    <property type="entry name" value="TPP_enzyme_C"/>
    <property type="match status" value="1"/>
</dbReference>
<dbReference type="InterPro" id="IPR004433">
    <property type="entry name" value="MenaQ_synth_MenD"/>
</dbReference>
<protein>
    <recommendedName>
        <fullName evidence="6">2-succinyl-5-enolpyruvyl-6-hydroxy-3-cyclohexene-1-carboxylate synthase</fullName>
        <shortName evidence="6">SEPHCHC synthase</shortName>
        <ecNumber evidence="6">2.2.1.9</ecNumber>
    </recommendedName>
    <alternativeName>
        <fullName evidence="6">Menaquinone biosynthesis protein MenD</fullName>
    </alternativeName>
</protein>
<dbReference type="Gene3D" id="3.40.50.970">
    <property type="match status" value="2"/>
</dbReference>
<accession>A0A8J7IHP5</accession>